<dbReference type="SUPFAM" id="SSF57959">
    <property type="entry name" value="Leucine zipper domain"/>
    <property type="match status" value="1"/>
</dbReference>
<dbReference type="GO" id="GO:0005634">
    <property type="term" value="C:nucleus"/>
    <property type="evidence" value="ECO:0007669"/>
    <property type="project" value="TreeGrafter"/>
</dbReference>
<sequence length="886" mass="93786">MILLRSRVAYSDYSDMEDTSLHSEATTATTAAAAAPTDHLCFGESDWLDFLQKLPPASFESLLSVCKKIQESRTRCASSVQQLHPSDTVTNVTKPKLPLPAGRSESMLDIPISGVCLTGEKTVPIDHQLRTASPVLYRTSSTEGGDPKGSSSFLSEVDAAASFSTTSATRPTEDLTDIQHVTVTGLDRLGTGNEDYLSLSTLASAAVAMANTSPEMSVASTATATANALHLKPKFKALNLTSQTSTHFVKDTRQSPTIGQTPKRLAATAAALAEEAAHTEAVPLSGESAGKPAAAKRSRPSFPPELNGAATASTTTITTTTTTTTTATTVFPVGDCGAVAPGSGAIATSAGVDGGITEGSTEVPEELISILSSSSSSTCREEAEHVAFLRSCKREPAASISFHADGELSSLALPQHRVSPTAALPVKWQSGGGLQQRSVHPPPSLAPPPPAVAPSNVHVEEGSEKSAESSRRRCKDEAVSEDEAARREKRRERNRVAAAKCRQNRQNQIENLNKKVTDLKATREDLLRRLQATETEKFQLEETIRQHGGFQFTNDRPSVEGMPYISLTGCPAVSSAFRHRPPNFSYGAKPQANIPTCRDLKRTDSPVTTADWSCMVTAKQEPAPCEPSYVEGDPLPLSIPPPRSDDSGLSFATESTVAPVTTGAPSTPQFPQFPIGFSLVVLSSPNTTSLNSSIDLPSLTQQLTSAPKSSVIHAFSDQQQQQQQQQQLIKPLVSSQQTPSTRPSTLRLSESKDFDPNNQNELLLSDHALWPNGSADLSAIITPSAERWLVRDIGSGLMSPLLPKQNPPGMVAVKVESGSSSVSSSSNAGPAKSSFMPEGNNSPITILQTLESLTTPNKTFPGAGRAEEAATTAPPVSVKLASNVSR</sequence>
<dbReference type="GO" id="GO:0000978">
    <property type="term" value="F:RNA polymerase II cis-regulatory region sequence-specific DNA binding"/>
    <property type="evidence" value="ECO:0007669"/>
    <property type="project" value="TreeGrafter"/>
</dbReference>
<gene>
    <name evidence="7" type="primary">FOSL</name>
    <name evidence="7" type="ORF">TR148986</name>
</gene>
<keyword evidence="1" id="KW-0805">Transcription regulation</keyword>
<feature type="compositionally biased region" description="Polar residues" evidence="5">
    <location>
        <begin position="839"/>
        <end position="858"/>
    </location>
</feature>
<dbReference type="PANTHER" id="PTHR23351">
    <property type="entry name" value="FOS TRANSCRIPTION FACTOR-RELATED"/>
    <property type="match status" value="1"/>
</dbReference>
<feature type="compositionally biased region" description="Low complexity" evidence="5">
    <location>
        <begin position="816"/>
        <end position="834"/>
    </location>
</feature>
<feature type="compositionally biased region" description="Basic and acidic residues" evidence="5">
    <location>
        <begin position="458"/>
        <end position="486"/>
    </location>
</feature>
<evidence type="ECO:0000313" key="7">
    <source>
        <dbReference type="EMBL" id="JAP51954.1"/>
    </source>
</evidence>
<keyword evidence="4" id="KW-0175">Coiled coil</keyword>
<evidence type="ECO:0000256" key="1">
    <source>
        <dbReference type="ARBA" id="ARBA00023015"/>
    </source>
</evidence>
<dbReference type="SMART" id="SM00338">
    <property type="entry name" value="BRLZ"/>
    <property type="match status" value="1"/>
</dbReference>
<protein>
    <submittedName>
        <fullName evidence="7">Transcription factor kayak</fullName>
    </submittedName>
</protein>
<dbReference type="Pfam" id="PF00170">
    <property type="entry name" value="bZIP_1"/>
    <property type="match status" value="1"/>
</dbReference>
<dbReference type="CDD" id="cd14699">
    <property type="entry name" value="bZIP_Fos_like"/>
    <property type="match status" value="1"/>
</dbReference>
<dbReference type="PROSITE" id="PS50217">
    <property type="entry name" value="BZIP"/>
    <property type="match status" value="1"/>
</dbReference>
<keyword evidence="3" id="KW-0804">Transcription</keyword>
<feature type="domain" description="BZIP" evidence="6">
    <location>
        <begin position="484"/>
        <end position="547"/>
    </location>
</feature>
<feature type="compositionally biased region" description="Low complexity" evidence="5">
    <location>
        <begin position="861"/>
        <end position="874"/>
    </location>
</feature>
<dbReference type="InterPro" id="IPR000837">
    <property type="entry name" value="AP-1"/>
</dbReference>
<feature type="region of interest" description="Disordered" evidence="5">
    <location>
        <begin position="431"/>
        <end position="500"/>
    </location>
</feature>
<evidence type="ECO:0000256" key="4">
    <source>
        <dbReference type="SAM" id="Coils"/>
    </source>
</evidence>
<feature type="region of interest" description="Disordered" evidence="5">
    <location>
        <begin position="278"/>
        <end position="312"/>
    </location>
</feature>
<organism evidence="7">
    <name type="scientific">Schistocephalus solidus</name>
    <name type="common">Tapeworm</name>
    <dbReference type="NCBI Taxonomy" id="70667"/>
    <lineage>
        <taxon>Eukaryota</taxon>
        <taxon>Metazoa</taxon>
        <taxon>Spiralia</taxon>
        <taxon>Lophotrochozoa</taxon>
        <taxon>Platyhelminthes</taxon>
        <taxon>Cestoda</taxon>
        <taxon>Eucestoda</taxon>
        <taxon>Diphyllobothriidea</taxon>
        <taxon>Diphyllobothriidae</taxon>
        <taxon>Schistocephalus</taxon>
    </lineage>
</organism>
<reference evidence="7" key="1">
    <citation type="submission" date="2016-01" db="EMBL/GenBank/DDBJ databases">
        <title>Reference transcriptome for the parasite Schistocephalus solidus: insights into the molecular evolution of parasitism.</title>
        <authorList>
            <person name="Hebert F.O."/>
            <person name="Grambauer S."/>
            <person name="Barber I."/>
            <person name="Landry C.R."/>
            <person name="Aubin-Horth N."/>
        </authorList>
    </citation>
    <scope>NUCLEOTIDE SEQUENCE</scope>
</reference>
<dbReference type="InterPro" id="IPR004827">
    <property type="entry name" value="bZIP"/>
</dbReference>
<evidence type="ECO:0000256" key="5">
    <source>
        <dbReference type="SAM" id="MobiDB-lite"/>
    </source>
</evidence>
<feature type="compositionally biased region" description="Low complexity" evidence="5">
    <location>
        <begin position="718"/>
        <end position="727"/>
    </location>
</feature>
<feature type="region of interest" description="Disordered" evidence="5">
    <location>
        <begin position="715"/>
        <end position="754"/>
    </location>
</feature>
<evidence type="ECO:0000256" key="3">
    <source>
        <dbReference type="ARBA" id="ARBA00023163"/>
    </source>
</evidence>
<evidence type="ECO:0000259" key="6">
    <source>
        <dbReference type="PROSITE" id="PS50217"/>
    </source>
</evidence>
<evidence type="ECO:0000256" key="2">
    <source>
        <dbReference type="ARBA" id="ARBA00023125"/>
    </source>
</evidence>
<keyword evidence="2" id="KW-0238">DNA-binding</keyword>
<dbReference type="AlphaFoldDB" id="A0A0X3PJL9"/>
<dbReference type="InterPro" id="IPR046347">
    <property type="entry name" value="bZIP_sf"/>
</dbReference>
<proteinExistence type="predicted"/>
<dbReference type="GO" id="GO:0000981">
    <property type="term" value="F:DNA-binding transcription factor activity, RNA polymerase II-specific"/>
    <property type="evidence" value="ECO:0007669"/>
    <property type="project" value="TreeGrafter"/>
</dbReference>
<name>A0A0X3PJL9_SCHSO</name>
<dbReference type="EMBL" id="GEEE01011271">
    <property type="protein sequence ID" value="JAP51954.1"/>
    <property type="molecule type" value="Transcribed_RNA"/>
</dbReference>
<dbReference type="PANTHER" id="PTHR23351:SF24">
    <property type="entry name" value="ACTIVATING TRANSCRIPTION FACTOR 3-RELATED"/>
    <property type="match status" value="1"/>
</dbReference>
<feature type="compositionally biased region" description="Pro residues" evidence="5">
    <location>
        <begin position="440"/>
        <end position="452"/>
    </location>
</feature>
<feature type="region of interest" description="Disordered" evidence="5">
    <location>
        <begin position="816"/>
        <end position="886"/>
    </location>
</feature>
<feature type="compositionally biased region" description="Low complexity" evidence="5">
    <location>
        <begin position="734"/>
        <end position="745"/>
    </location>
</feature>
<accession>A0A0X3PJL9</accession>
<dbReference type="Gene3D" id="1.20.5.170">
    <property type="match status" value="1"/>
</dbReference>
<feature type="coiled-coil region" evidence="4">
    <location>
        <begin position="502"/>
        <end position="543"/>
    </location>
</feature>